<keyword evidence="3" id="KW-1185">Reference proteome</keyword>
<comment type="similarity">
    <text evidence="1">Belongs to the UPF0065 (bug) family.</text>
</comment>
<evidence type="ECO:0000256" key="1">
    <source>
        <dbReference type="ARBA" id="ARBA00006987"/>
    </source>
</evidence>
<proteinExistence type="inferred from homology"/>
<dbReference type="Proteomes" id="UP000192708">
    <property type="component" value="Unassembled WGS sequence"/>
</dbReference>
<evidence type="ECO:0000313" key="3">
    <source>
        <dbReference type="Proteomes" id="UP000192708"/>
    </source>
</evidence>
<sequence length="329" mass="34940">MINAQLKRVIVILCCILSNLAVVVGGVQAKENFPTRTVRVVIPHAPAGPADTVARELSHYLSSKWGESVINDNRSGANGSIGAEIVAKANPDGYTLLLTSMGVVAVNPSLNNLKFDPLKDLSPIALVANSSNVLVVNPSLGVKNLQEFIQLVKANPQKMNFGSAGVGTASHLSMELFNQTAGLKMLHVPYKGASPAVTDLLSNQIQAFMSGTTGALPYIQAGKLIALGVTSSEMIAILPNVPPIGKTLPGFELGNWYGLFAPAGTSKELVQQISQDVQGILQSSDVKKNLFKSGFEPVPNQTPEQFAAFVKKEVERWSKVVKSSNIQAN</sequence>
<dbReference type="CDD" id="cd13578">
    <property type="entry name" value="PBP2_Bug27"/>
    <property type="match status" value="1"/>
</dbReference>
<dbReference type="PANTHER" id="PTHR42928:SF5">
    <property type="entry name" value="BLR1237 PROTEIN"/>
    <property type="match status" value="1"/>
</dbReference>
<keyword evidence="2" id="KW-0675">Receptor</keyword>
<dbReference type="STRING" id="1938817.SAMN06296008_101134"/>
<organism evidence="2 3">
    <name type="scientific">Polynucleobacter kasalickyi</name>
    <dbReference type="NCBI Taxonomy" id="1938817"/>
    <lineage>
        <taxon>Bacteria</taxon>
        <taxon>Pseudomonadati</taxon>
        <taxon>Pseudomonadota</taxon>
        <taxon>Betaproteobacteria</taxon>
        <taxon>Burkholderiales</taxon>
        <taxon>Burkholderiaceae</taxon>
        <taxon>Polynucleobacter</taxon>
    </lineage>
</organism>
<dbReference type="InterPro" id="IPR042100">
    <property type="entry name" value="Bug_dom1"/>
</dbReference>
<dbReference type="EMBL" id="FWXJ01000001">
    <property type="protein sequence ID" value="SMC30288.1"/>
    <property type="molecule type" value="Genomic_DNA"/>
</dbReference>
<dbReference type="PIRSF" id="PIRSF017082">
    <property type="entry name" value="YflP"/>
    <property type="match status" value="1"/>
</dbReference>
<name>A0A1W1Y3H7_9BURK</name>
<reference evidence="2 3" key="1">
    <citation type="submission" date="2017-04" db="EMBL/GenBank/DDBJ databases">
        <authorList>
            <person name="Afonso C.L."/>
            <person name="Miller P.J."/>
            <person name="Scott M.A."/>
            <person name="Spackman E."/>
            <person name="Goraichik I."/>
            <person name="Dimitrov K.M."/>
            <person name="Suarez D.L."/>
            <person name="Swayne D.E."/>
        </authorList>
    </citation>
    <scope>NUCLEOTIDE SEQUENCE [LARGE SCALE GENOMIC DNA]</scope>
    <source>
        <strain evidence="2 3">VK13</strain>
    </source>
</reference>
<dbReference type="OrthoDB" id="9780943at2"/>
<dbReference type="InterPro" id="IPR005064">
    <property type="entry name" value="BUG"/>
</dbReference>
<protein>
    <submittedName>
        <fullName evidence="2">Tripartite-type tricarboxylate transporter, receptor component TctC</fullName>
    </submittedName>
</protein>
<dbReference type="RefSeq" id="WP_159460772.1">
    <property type="nucleotide sequence ID" value="NZ_FWXJ01000001.1"/>
</dbReference>
<dbReference type="Gene3D" id="3.40.190.10">
    <property type="entry name" value="Periplasmic binding protein-like II"/>
    <property type="match status" value="1"/>
</dbReference>
<gene>
    <name evidence="2" type="ORF">SAMN06296008_101134</name>
</gene>
<dbReference type="SUPFAM" id="SSF53850">
    <property type="entry name" value="Periplasmic binding protein-like II"/>
    <property type="match status" value="1"/>
</dbReference>
<dbReference type="PANTHER" id="PTHR42928">
    <property type="entry name" value="TRICARBOXYLATE-BINDING PROTEIN"/>
    <property type="match status" value="1"/>
</dbReference>
<evidence type="ECO:0000313" key="2">
    <source>
        <dbReference type="EMBL" id="SMC30288.1"/>
    </source>
</evidence>
<dbReference type="Gene3D" id="3.40.190.150">
    <property type="entry name" value="Bordetella uptake gene, domain 1"/>
    <property type="match status" value="1"/>
</dbReference>
<accession>A0A1W1Y3H7</accession>
<dbReference type="AlphaFoldDB" id="A0A1W1Y3H7"/>
<dbReference type="Pfam" id="PF03401">
    <property type="entry name" value="TctC"/>
    <property type="match status" value="1"/>
</dbReference>